<feature type="domain" description="FAD-binding PCMH-type" evidence="6">
    <location>
        <begin position="34"/>
        <end position="202"/>
    </location>
</feature>
<comment type="similarity">
    <text evidence="2">Belongs to the oxygen-dependent FAD-linked oxidoreductase family.</text>
</comment>
<keyword evidence="4" id="KW-0274">FAD</keyword>
<name>A0A386ZC99_9NOCA</name>
<keyword evidence="8" id="KW-1185">Reference proteome</keyword>
<evidence type="ECO:0000259" key="6">
    <source>
        <dbReference type="PROSITE" id="PS51387"/>
    </source>
</evidence>
<dbReference type="GO" id="GO:0071949">
    <property type="term" value="F:FAD binding"/>
    <property type="evidence" value="ECO:0007669"/>
    <property type="project" value="InterPro"/>
</dbReference>
<reference evidence="7 8" key="1">
    <citation type="submission" date="2018-09" db="EMBL/GenBank/DDBJ databases">
        <title>Nocardia yunnanensis sp. nov., an actinomycete isolated from a soil sample.</title>
        <authorList>
            <person name="Zhang J."/>
        </authorList>
    </citation>
    <scope>NUCLEOTIDE SEQUENCE [LARGE SCALE GENOMIC DNA]</scope>
    <source>
        <strain evidence="7 8">CFHS0054</strain>
    </source>
</reference>
<dbReference type="PROSITE" id="PS51387">
    <property type="entry name" value="FAD_PCMH"/>
    <property type="match status" value="1"/>
</dbReference>
<protein>
    <submittedName>
        <fullName evidence="7">FAD-binding oxidoreductase</fullName>
    </submittedName>
</protein>
<evidence type="ECO:0000256" key="1">
    <source>
        <dbReference type="ARBA" id="ARBA00001974"/>
    </source>
</evidence>
<dbReference type="GO" id="GO:0016491">
    <property type="term" value="F:oxidoreductase activity"/>
    <property type="evidence" value="ECO:0007669"/>
    <property type="project" value="UniProtKB-KW"/>
</dbReference>
<evidence type="ECO:0000256" key="5">
    <source>
        <dbReference type="ARBA" id="ARBA00023002"/>
    </source>
</evidence>
<dbReference type="InterPro" id="IPR050416">
    <property type="entry name" value="FAD-linked_Oxidoreductase"/>
</dbReference>
<evidence type="ECO:0000256" key="3">
    <source>
        <dbReference type="ARBA" id="ARBA00022630"/>
    </source>
</evidence>
<proteinExistence type="inferred from homology"/>
<dbReference type="InterPro" id="IPR036318">
    <property type="entry name" value="FAD-bd_PCMH-like_sf"/>
</dbReference>
<dbReference type="SUPFAM" id="SSF56176">
    <property type="entry name" value="FAD-binding/transporter-associated domain-like"/>
    <property type="match status" value="1"/>
</dbReference>
<accession>A0A386ZC99</accession>
<organism evidence="7 8">
    <name type="scientific">Nocardia yunnanensis</name>
    <dbReference type="NCBI Taxonomy" id="2382165"/>
    <lineage>
        <taxon>Bacteria</taxon>
        <taxon>Bacillati</taxon>
        <taxon>Actinomycetota</taxon>
        <taxon>Actinomycetes</taxon>
        <taxon>Mycobacteriales</taxon>
        <taxon>Nocardiaceae</taxon>
        <taxon>Nocardia</taxon>
    </lineage>
</organism>
<dbReference type="InterPro" id="IPR016167">
    <property type="entry name" value="FAD-bd_PCMH_sub1"/>
</dbReference>
<dbReference type="OrthoDB" id="545125at2"/>
<dbReference type="KEGG" id="nyu:D7D52_14000"/>
<dbReference type="PANTHER" id="PTHR42973">
    <property type="entry name" value="BINDING OXIDOREDUCTASE, PUTATIVE (AFU_ORTHOLOGUE AFUA_1G17690)-RELATED"/>
    <property type="match status" value="1"/>
</dbReference>
<keyword evidence="5" id="KW-0560">Oxidoreductase</keyword>
<keyword evidence="3" id="KW-0285">Flavoprotein</keyword>
<dbReference type="Gene3D" id="3.30.465.10">
    <property type="match status" value="1"/>
</dbReference>
<comment type="cofactor">
    <cofactor evidence="1">
        <name>FAD</name>
        <dbReference type="ChEBI" id="CHEBI:57692"/>
    </cofactor>
</comment>
<dbReference type="AlphaFoldDB" id="A0A386ZC99"/>
<evidence type="ECO:0000313" key="7">
    <source>
        <dbReference type="EMBL" id="AYF74793.1"/>
    </source>
</evidence>
<dbReference type="EMBL" id="CP032568">
    <property type="protein sequence ID" value="AYF74793.1"/>
    <property type="molecule type" value="Genomic_DNA"/>
</dbReference>
<dbReference type="Gene3D" id="3.40.462.20">
    <property type="match status" value="1"/>
</dbReference>
<dbReference type="Proteomes" id="UP000267164">
    <property type="component" value="Chromosome"/>
</dbReference>
<evidence type="ECO:0000313" key="8">
    <source>
        <dbReference type="Proteomes" id="UP000267164"/>
    </source>
</evidence>
<evidence type="ECO:0000256" key="4">
    <source>
        <dbReference type="ARBA" id="ARBA00022827"/>
    </source>
</evidence>
<dbReference type="PANTHER" id="PTHR42973:SF39">
    <property type="entry name" value="FAD-BINDING PCMH-TYPE DOMAIN-CONTAINING PROTEIN"/>
    <property type="match status" value="1"/>
</dbReference>
<dbReference type="InterPro" id="IPR006094">
    <property type="entry name" value="Oxid_FAD_bind_N"/>
</dbReference>
<dbReference type="Gene3D" id="3.30.43.10">
    <property type="entry name" value="Uridine Diphospho-n-acetylenolpyruvylglucosamine Reductase, domain 2"/>
    <property type="match status" value="1"/>
</dbReference>
<dbReference type="InterPro" id="IPR016166">
    <property type="entry name" value="FAD-bd_PCMH"/>
</dbReference>
<dbReference type="InterPro" id="IPR016169">
    <property type="entry name" value="FAD-bd_PCMH_sub2"/>
</dbReference>
<sequence>MLSHSHLRTATRGKVLLPGDDEFDAARLAWNLTVDQPVAAVVHAEDAADVAAVIGYARRAGLAVTAQPSGHGASGNAAGAILVRTRHLDRVEIDPVRRRARVGAGVRWGQVLSLAAPYGLTGLAGSSPHVSVVGYTLGGGMSWFGRAHGWAADSVRSFDIVDAEGRQARVTEESDPELFWGLRGGGGDFAFVTAMEFDLFPAPALYGGLMVWPADRTPAVRAAFRELTEHAPPELTLWLNRLELPQAPPVIAIAAAYLGAPEQGRELLRHLDSLGAVIADTRRELSPAELGAIVNEPITPSPSLMRTELLTALDDTATEILLTNPIDPLMGVQLRHLGAALAEPTSGANPPCAEPYALYLQASTPDPSTSAAARATQKRLVAALGPRVTGRKPYTVLTPGDTTAQAFPADTLSRLQALKRTRDPHSVFRANYPVLP</sequence>
<dbReference type="Pfam" id="PF01565">
    <property type="entry name" value="FAD_binding_4"/>
    <property type="match status" value="1"/>
</dbReference>
<evidence type="ECO:0000256" key="2">
    <source>
        <dbReference type="ARBA" id="ARBA00005466"/>
    </source>
</evidence>
<dbReference type="RefSeq" id="WP_120736710.1">
    <property type="nucleotide sequence ID" value="NZ_CP032568.1"/>
</dbReference>
<gene>
    <name evidence="7" type="ORF">D7D52_14000</name>
</gene>